<dbReference type="STRING" id="888060.HMPREF9081_0374"/>
<feature type="signal peptide" evidence="1">
    <location>
        <begin position="1"/>
        <end position="26"/>
    </location>
</feature>
<protein>
    <submittedName>
        <fullName evidence="2">Uncharacterized protein</fullName>
    </submittedName>
</protein>
<keyword evidence="1" id="KW-0732">Signal</keyword>
<dbReference type="eggNOG" id="ENOG5033SBR">
    <property type="taxonomic scope" value="Bacteria"/>
</dbReference>
<gene>
    <name evidence="2" type="ORF">HMPREF9081_0374</name>
</gene>
<accession>F5RJD9</accession>
<organism evidence="2 3">
    <name type="scientific">Centipeda periodontii DSM 2778</name>
    <dbReference type="NCBI Taxonomy" id="888060"/>
    <lineage>
        <taxon>Bacteria</taxon>
        <taxon>Bacillati</taxon>
        <taxon>Bacillota</taxon>
        <taxon>Negativicutes</taxon>
        <taxon>Selenomonadales</taxon>
        <taxon>Selenomonadaceae</taxon>
        <taxon>Centipeda</taxon>
    </lineage>
</organism>
<proteinExistence type="predicted"/>
<feature type="chain" id="PRO_5039725599" evidence="1">
    <location>
        <begin position="27"/>
        <end position="174"/>
    </location>
</feature>
<dbReference type="AlphaFoldDB" id="F5RJD9"/>
<sequence length="174" mass="18872">MKKLLLPLICAMLLALCGGRTAQAFATMPLIDNVSPAEYVEFVNTFLEKPTFMRAPTYDAGASRLAGHDVYTSRTQNGTIVQLHTDGENISYLNITFNEDSEDAVYDVSSLSVATYIACDMSESEIDAIIAMESVQEDNAFTDSIYCSAAQRMITSRTVLDGTNSTVVLSASPN</sequence>
<evidence type="ECO:0000313" key="3">
    <source>
        <dbReference type="Proteomes" id="UP000004067"/>
    </source>
</evidence>
<name>F5RJD9_9FIRM</name>
<dbReference type="Proteomes" id="UP000004067">
    <property type="component" value="Unassembled WGS sequence"/>
</dbReference>
<dbReference type="RefSeq" id="WP_006305205.1">
    <property type="nucleotide sequence ID" value="NZ_GL892076.1"/>
</dbReference>
<dbReference type="EMBL" id="AFHQ01000009">
    <property type="protein sequence ID" value="EGK61964.1"/>
    <property type="molecule type" value="Genomic_DNA"/>
</dbReference>
<dbReference type="OrthoDB" id="1665693at2"/>
<comment type="caution">
    <text evidence="2">The sequence shown here is derived from an EMBL/GenBank/DDBJ whole genome shotgun (WGS) entry which is preliminary data.</text>
</comment>
<keyword evidence="3" id="KW-1185">Reference proteome</keyword>
<dbReference type="HOGENOM" id="CLU_1537330_0_0_9"/>
<evidence type="ECO:0000256" key="1">
    <source>
        <dbReference type="SAM" id="SignalP"/>
    </source>
</evidence>
<evidence type="ECO:0000313" key="2">
    <source>
        <dbReference type="EMBL" id="EGK61964.1"/>
    </source>
</evidence>
<reference evidence="2 3" key="1">
    <citation type="submission" date="2011-04" db="EMBL/GenBank/DDBJ databases">
        <authorList>
            <person name="Muzny D."/>
            <person name="Qin X."/>
            <person name="Deng J."/>
            <person name="Jiang H."/>
            <person name="Liu Y."/>
            <person name="Qu J."/>
            <person name="Song X.-Z."/>
            <person name="Zhang L."/>
            <person name="Thornton R."/>
            <person name="Coyle M."/>
            <person name="Francisco L."/>
            <person name="Jackson L."/>
            <person name="Javaid M."/>
            <person name="Korchina V."/>
            <person name="Kovar C."/>
            <person name="Mata R."/>
            <person name="Mathew T."/>
            <person name="Ngo R."/>
            <person name="Nguyen L."/>
            <person name="Nguyen N."/>
            <person name="Okwuonu G."/>
            <person name="Ongeri F."/>
            <person name="Pham C."/>
            <person name="Simmons D."/>
            <person name="Wilczek-Boney K."/>
            <person name="Hale W."/>
            <person name="Jakkamsetti A."/>
            <person name="Pham P."/>
            <person name="Ruth R."/>
            <person name="San Lucas F."/>
            <person name="Warren J."/>
            <person name="Zhang J."/>
            <person name="Zhao Z."/>
            <person name="Zhou C."/>
            <person name="Zhu D."/>
            <person name="Lee S."/>
            <person name="Bess C."/>
            <person name="Blankenburg K."/>
            <person name="Forbes L."/>
            <person name="Fu Q."/>
            <person name="Gubbala S."/>
            <person name="Hirani K."/>
            <person name="Jayaseelan J.C."/>
            <person name="Lara F."/>
            <person name="Munidasa M."/>
            <person name="Palculict T."/>
            <person name="Patil S."/>
            <person name="Pu L.-L."/>
            <person name="Saada N."/>
            <person name="Tang L."/>
            <person name="Weissenberger G."/>
            <person name="Zhu Y."/>
            <person name="Hemphill L."/>
            <person name="Shang Y."/>
            <person name="Youmans B."/>
            <person name="Ayvaz T."/>
            <person name="Ross M."/>
            <person name="Santibanez J."/>
            <person name="Aqrawi P."/>
            <person name="Gross S."/>
            <person name="Joshi V."/>
            <person name="Fowler G."/>
            <person name="Nazareth L."/>
            <person name="Reid J."/>
            <person name="Worley K."/>
            <person name="Petrosino J."/>
            <person name="Highlander S."/>
            <person name="Gibbs R."/>
        </authorList>
    </citation>
    <scope>NUCLEOTIDE SEQUENCE [LARGE SCALE GENOMIC DNA]</scope>
    <source>
        <strain evidence="2 3">DSM 2778</strain>
    </source>
</reference>